<dbReference type="Gene3D" id="2.60.120.650">
    <property type="entry name" value="Cupin"/>
    <property type="match status" value="1"/>
</dbReference>
<evidence type="ECO:0008006" key="3">
    <source>
        <dbReference type="Google" id="ProtNLM"/>
    </source>
</evidence>
<dbReference type="Proteomes" id="UP001515480">
    <property type="component" value="Unassembled WGS sequence"/>
</dbReference>
<keyword evidence="2" id="KW-1185">Reference proteome</keyword>
<comment type="caution">
    <text evidence="1">The sequence shown here is derived from an EMBL/GenBank/DDBJ whole genome shotgun (WGS) entry which is preliminary data.</text>
</comment>
<name>A0AB34IR34_PRYPA</name>
<proteinExistence type="predicted"/>
<dbReference type="EMBL" id="JBGBPQ010000019">
    <property type="protein sequence ID" value="KAL1504876.1"/>
    <property type="molecule type" value="Genomic_DNA"/>
</dbReference>
<evidence type="ECO:0000313" key="1">
    <source>
        <dbReference type="EMBL" id="KAL1504876.1"/>
    </source>
</evidence>
<dbReference type="AlphaFoldDB" id="A0AB34IR34"/>
<accession>A0AB34IR34</accession>
<evidence type="ECO:0000313" key="2">
    <source>
        <dbReference type="Proteomes" id="UP001515480"/>
    </source>
</evidence>
<dbReference type="SUPFAM" id="SSF51197">
    <property type="entry name" value="Clavaminate synthase-like"/>
    <property type="match status" value="1"/>
</dbReference>
<protein>
    <recommendedName>
        <fullName evidence="3">Bifunctional lysine-specific demethylase and histidyl-hydroxylase</fullName>
    </recommendedName>
</protein>
<organism evidence="1 2">
    <name type="scientific">Prymnesium parvum</name>
    <name type="common">Toxic golden alga</name>
    <dbReference type="NCBI Taxonomy" id="97485"/>
    <lineage>
        <taxon>Eukaryota</taxon>
        <taxon>Haptista</taxon>
        <taxon>Haptophyta</taxon>
        <taxon>Prymnesiophyceae</taxon>
        <taxon>Prymnesiales</taxon>
        <taxon>Prymnesiaceae</taxon>
        <taxon>Prymnesium</taxon>
    </lineage>
</organism>
<sequence>MAPPLDLADFVEPLGVDEFLRSCWGSRTFLGAVRPAVLERLRRGFHHGQLEPVLAACRRADNSSFSAEEVQEMQTQLDSGRKTLNLPYCFCDGALDLAAAFLARGWQLANDVEVGVYFSEVGGDVAAWHQDNNHNLTVQLYGQKEWRCADGTVDADRSCAMFDAPRNRAEQTAPPPPAAAVAQGASYALAEGSVLAAASPSTCAWAT</sequence>
<gene>
    <name evidence="1" type="ORF">AB1Y20_008646</name>
</gene>
<reference evidence="1 2" key="1">
    <citation type="journal article" date="2024" name="Science">
        <title>Giant polyketide synthase enzymes in the biosynthesis of giant marine polyether toxins.</title>
        <authorList>
            <person name="Fallon T.R."/>
            <person name="Shende V.V."/>
            <person name="Wierzbicki I.H."/>
            <person name="Pendleton A.L."/>
            <person name="Watervoot N.F."/>
            <person name="Auber R.P."/>
            <person name="Gonzalez D.J."/>
            <person name="Wisecaver J.H."/>
            <person name="Moore B.S."/>
        </authorList>
    </citation>
    <scope>NUCLEOTIDE SEQUENCE [LARGE SCALE GENOMIC DNA]</scope>
    <source>
        <strain evidence="1 2">12B1</strain>
    </source>
</reference>